<evidence type="ECO:0000313" key="2">
    <source>
        <dbReference type="Proteomes" id="UP000660262"/>
    </source>
</evidence>
<dbReference type="Proteomes" id="UP000660262">
    <property type="component" value="Unassembled WGS sequence"/>
</dbReference>
<organism evidence="1 2">
    <name type="scientific">Pycnococcus provasolii</name>
    <dbReference type="NCBI Taxonomy" id="41880"/>
    <lineage>
        <taxon>Eukaryota</taxon>
        <taxon>Viridiplantae</taxon>
        <taxon>Chlorophyta</taxon>
        <taxon>Pseudoscourfieldiophyceae</taxon>
        <taxon>Pseudoscourfieldiales</taxon>
        <taxon>Pycnococcaceae</taxon>
        <taxon>Pycnococcus</taxon>
    </lineage>
</organism>
<gene>
    <name evidence="1" type="ORF">PPROV_000994900</name>
</gene>
<keyword evidence="2" id="KW-1185">Reference proteome</keyword>
<protein>
    <recommendedName>
        <fullName evidence="3">Receptor L-domain domain-containing protein</fullName>
    </recommendedName>
</protein>
<evidence type="ECO:0008006" key="3">
    <source>
        <dbReference type="Google" id="ProtNLM"/>
    </source>
</evidence>
<dbReference type="EMBL" id="BNJQ01000033">
    <property type="protein sequence ID" value="GHP11220.1"/>
    <property type="molecule type" value="Genomic_DNA"/>
</dbReference>
<sequence>MHVKLTLLLTNSMQTKQQIENNDNLKKISLPKLRISGSFFVYRNPNLEKMCASELKNGGEVCIGNNQRNNQPFLDADLSELSELESFIFSGDVLCYQNSIVPTVCGSGGGLFSTGPFSGCPSNACL</sequence>
<evidence type="ECO:0000313" key="1">
    <source>
        <dbReference type="EMBL" id="GHP11220.1"/>
    </source>
</evidence>
<reference evidence="1" key="1">
    <citation type="submission" date="2020-10" db="EMBL/GenBank/DDBJ databases">
        <title>Unveiling of a novel bifunctional photoreceptor, Dualchrome1, isolated from a cosmopolitan green alga.</title>
        <authorList>
            <person name="Suzuki S."/>
            <person name="Kawachi M."/>
        </authorList>
    </citation>
    <scope>NUCLEOTIDE SEQUENCE</scope>
    <source>
        <strain evidence="1">NIES 2893</strain>
    </source>
</reference>
<accession>A0A830HZF6</accession>
<name>A0A830HZF6_9CHLO</name>
<dbReference type="AlphaFoldDB" id="A0A830HZF6"/>
<comment type="caution">
    <text evidence="1">The sequence shown here is derived from an EMBL/GenBank/DDBJ whole genome shotgun (WGS) entry which is preliminary data.</text>
</comment>
<proteinExistence type="predicted"/>